<feature type="compositionally biased region" description="Basic residues" evidence="1">
    <location>
        <begin position="365"/>
        <end position="375"/>
    </location>
</feature>
<reference evidence="2" key="1">
    <citation type="submission" date="2023-03" db="EMBL/GenBank/DDBJ databases">
        <title>Massive genome expansion in bonnet fungi (Mycena s.s.) driven by repeated elements and novel gene families across ecological guilds.</title>
        <authorList>
            <consortium name="Lawrence Berkeley National Laboratory"/>
            <person name="Harder C.B."/>
            <person name="Miyauchi S."/>
            <person name="Viragh M."/>
            <person name="Kuo A."/>
            <person name="Thoen E."/>
            <person name="Andreopoulos B."/>
            <person name="Lu D."/>
            <person name="Skrede I."/>
            <person name="Drula E."/>
            <person name="Henrissat B."/>
            <person name="Morin E."/>
            <person name="Kohler A."/>
            <person name="Barry K."/>
            <person name="LaButti K."/>
            <person name="Morin E."/>
            <person name="Salamov A."/>
            <person name="Lipzen A."/>
            <person name="Mereny Z."/>
            <person name="Hegedus B."/>
            <person name="Baldrian P."/>
            <person name="Stursova M."/>
            <person name="Weitz H."/>
            <person name="Taylor A."/>
            <person name="Grigoriev I.V."/>
            <person name="Nagy L.G."/>
            <person name="Martin F."/>
            <person name="Kauserud H."/>
        </authorList>
    </citation>
    <scope>NUCLEOTIDE SEQUENCE</scope>
    <source>
        <strain evidence="2">9284</strain>
    </source>
</reference>
<feature type="region of interest" description="Disordered" evidence="1">
    <location>
        <begin position="272"/>
        <end position="299"/>
    </location>
</feature>
<keyword evidence="3" id="KW-1185">Reference proteome</keyword>
<comment type="caution">
    <text evidence="2">The sequence shown here is derived from an EMBL/GenBank/DDBJ whole genome shotgun (WGS) entry which is preliminary data.</text>
</comment>
<dbReference type="Proteomes" id="UP001221142">
    <property type="component" value="Unassembled WGS sequence"/>
</dbReference>
<evidence type="ECO:0000313" key="3">
    <source>
        <dbReference type="Proteomes" id="UP001221142"/>
    </source>
</evidence>
<dbReference type="EMBL" id="JARKIF010000010">
    <property type="protein sequence ID" value="KAJ7628674.1"/>
    <property type="molecule type" value="Genomic_DNA"/>
</dbReference>
<evidence type="ECO:0000256" key="1">
    <source>
        <dbReference type="SAM" id="MobiDB-lite"/>
    </source>
</evidence>
<proteinExistence type="predicted"/>
<feature type="region of interest" description="Disordered" evidence="1">
    <location>
        <begin position="318"/>
        <end position="375"/>
    </location>
</feature>
<accession>A0AAD7FMG5</accession>
<sequence length="375" mass="40886">MKQLHEQIDATIYHSISRADFQFSQYLDERGVGDFVDHSNWAILGETGLVGDWVLYTCLMEYALREGIPSEHVGVIRSRLFQPKVFGAILAREPLRFGGQLLETATPTTTVNTFAGALFSVLGVNEVMAWFISALGAAVHAADEVCVAHFKSLEEAESRPTLFPRPTARERTVARLGAAVQLLKPRKNSPATPAPQMPSKRSFLDLSLAKATTSTLLPSSGDVGKLWLSNAQKFTAGALSIARKEYEAFTTAPQSRMLVDFFRRGAGLFLESSTSPPSSPSRFRRSRAPSPASPSRHVTFHNAAPSYDMVFRRGKGLFPKSPALPPPSPTRGFRRSRAPSPASPSRRVDLDNAASPHGLALASVPKRRKVAYPSA</sequence>
<organism evidence="2 3">
    <name type="scientific">Roridomyces roridus</name>
    <dbReference type="NCBI Taxonomy" id="1738132"/>
    <lineage>
        <taxon>Eukaryota</taxon>
        <taxon>Fungi</taxon>
        <taxon>Dikarya</taxon>
        <taxon>Basidiomycota</taxon>
        <taxon>Agaricomycotina</taxon>
        <taxon>Agaricomycetes</taxon>
        <taxon>Agaricomycetidae</taxon>
        <taxon>Agaricales</taxon>
        <taxon>Marasmiineae</taxon>
        <taxon>Mycenaceae</taxon>
        <taxon>Roridomyces</taxon>
    </lineage>
</organism>
<dbReference type="AlphaFoldDB" id="A0AAD7FMG5"/>
<protein>
    <submittedName>
        <fullName evidence="2">Uncharacterized protein</fullName>
    </submittedName>
</protein>
<evidence type="ECO:0000313" key="2">
    <source>
        <dbReference type="EMBL" id="KAJ7628674.1"/>
    </source>
</evidence>
<gene>
    <name evidence="2" type="ORF">FB45DRAFT_42606</name>
</gene>
<name>A0AAD7FMG5_9AGAR</name>